<dbReference type="AlphaFoldDB" id="A0A8E2JNT1"/>
<gene>
    <name evidence="2" type="ORF">AOQ84DRAFT_367785</name>
</gene>
<keyword evidence="3" id="KW-1185">Reference proteome</keyword>
<evidence type="ECO:0000313" key="2">
    <source>
        <dbReference type="EMBL" id="OCL04130.1"/>
    </source>
</evidence>
<reference evidence="2 3" key="1">
    <citation type="journal article" date="2016" name="Nat. Commun.">
        <title>Ectomycorrhizal ecology is imprinted in the genome of the dominant symbiotic fungus Cenococcum geophilum.</title>
        <authorList>
            <consortium name="DOE Joint Genome Institute"/>
            <person name="Peter M."/>
            <person name="Kohler A."/>
            <person name="Ohm R.A."/>
            <person name="Kuo A."/>
            <person name="Krutzmann J."/>
            <person name="Morin E."/>
            <person name="Arend M."/>
            <person name="Barry K.W."/>
            <person name="Binder M."/>
            <person name="Choi C."/>
            <person name="Clum A."/>
            <person name="Copeland A."/>
            <person name="Grisel N."/>
            <person name="Haridas S."/>
            <person name="Kipfer T."/>
            <person name="LaButti K."/>
            <person name="Lindquist E."/>
            <person name="Lipzen A."/>
            <person name="Maire R."/>
            <person name="Meier B."/>
            <person name="Mihaltcheva S."/>
            <person name="Molinier V."/>
            <person name="Murat C."/>
            <person name="Poggeler S."/>
            <person name="Quandt C.A."/>
            <person name="Sperisen C."/>
            <person name="Tritt A."/>
            <person name="Tisserant E."/>
            <person name="Crous P.W."/>
            <person name="Henrissat B."/>
            <person name="Nehls U."/>
            <person name="Egli S."/>
            <person name="Spatafora J.W."/>
            <person name="Grigoriev I.V."/>
            <person name="Martin F.M."/>
        </authorList>
    </citation>
    <scope>NUCLEOTIDE SEQUENCE [LARGE SCALE GENOMIC DNA]</scope>
    <source>
        <strain evidence="2 3">CBS 207.34</strain>
    </source>
</reference>
<name>A0A8E2JNT1_9PEZI</name>
<dbReference type="EMBL" id="KV750597">
    <property type="protein sequence ID" value="OCL04130.1"/>
    <property type="molecule type" value="Genomic_DNA"/>
</dbReference>
<dbReference type="OrthoDB" id="436496at2759"/>
<feature type="compositionally biased region" description="Low complexity" evidence="1">
    <location>
        <begin position="238"/>
        <end position="253"/>
    </location>
</feature>
<proteinExistence type="predicted"/>
<accession>A0A8E2JNT1</accession>
<feature type="region of interest" description="Disordered" evidence="1">
    <location>
        <begin position="231"/>
        <end position="295"/>
    </location>
</feature>
<organism evidence="2 3">
    <name type="scientific">Glonium stellatum</name>
    <dbReference type="NCBI Taxonomy" id="574774"/>
    <lineage>
        <taxon>Eukaryota</taxon>
        <taxon>Fungi</taxon>
        <taxon>Dikarya</taxon>
        <taxon>Ascomycota</taxon>
        <taxon>Pezizomycotina</taxon>
        <taxon>Dothideomycetes</taxon>
        <taxon>Pleosporomycetidae</taxon>
        <taxon>Gloniales</taxon>
        <taxon>Gloniaceae</taxon>
        <taxon>Glonium</taxon>
    </lineage>
</organism>
<evidence type="ECO:0000313" key="3">
    <source>
        <dbReference type="Proteomes" id="UP000250140"/>
    </source>
</evidence>
<sequence>MPNYRNITIALRSQYDISAIPEFHPPESELSDTPFSSNTSHASSALKAVDNMASTVSTYIPIYPSSQFWICYEISPPVPLAAYFFFKLLINGAHVVSWSCGREDGWRGKTMFGLFETPENEEGKKFVERRSLFFGDVRESVGNGPTGFMEIRVHRSNGRKRIARQLEEFEKTVHPKHGRGIELVNAGRAKKENPKRFYKLSLIDPIDQPFVIFKYYYCTQEKLEELGILGRQNDNDDSTLSGLSSTTTECSTSQKQNREEIDDIGEANNSQPKHEDNGTPTPATHGHSVPFPALDTHLGNCKSPYERNITETPKHFYRLSIPPSLKLVPSAASSRLVSPEKLTPNASMVSLVNLPSSEVEWLQRTPSPVKSARTEPQSPLLGNRKRTSSIVALKNVVASALRRRSMTSPDLVSSLSSRNTS</sequence>
<feature type="region of interest" description="Disordered" evidence="1">
    <location>
        <begin position="363"/>
        <end position="386"/>
    </location>
</feature>
<protein>
    <submittedName>
        <fullName evidence="2">Uncharacterized protein</fullName>
    </submittedName>
</protein>
<evidence type="ECO:0000256" key="1">
    <source>
        <dbReference type="SAM" id="MobiDB-lite"/>
    </source>
</evidence>
<dbReference type="Proteomes" id="UP000250140">
    <property type="component" value="Unassembled WGS sequence"/>
</dbReference>